<gene>
    <name evidence="2" type="ORF">DM02DRAFT_561909</name>
</gene>
<dbReference type="Proteomes" id="UP000244855">
    <property type="component" value="Unassembled WGS sequence"/>
</dbReference>
<keyword evidence="3" id="KW-1185">Reference proteome</keyword>
<dbReference type="STRING" id="97972.A0A2V1DSG8"/>
<feature type="signal peptide" evidence="1">
    <location>
        <begin position="1"/>
        <end position="22"/>
    </location>
</feature>
<evidence type="ECO:0008006" key="4">
    <source>
        <dbReference type="Google" id="ProtNLM"/>
    </source>
</evidence>
<sequence>MSRSTVFLLTGVLLSIVYYHVAKTPTANNLQNPKSPWRQPRLNVDLCVTIHNEIVRLGWEGSGRDPQDFKPLEYPLENEKEFRKVLSSDLISFLQRAHVPPENLHFHYWVAGLAGIHANRLFWGSFFKSERKRFVLLYAATDLDADPLGIIFDQHFNTATFCMHTDDIGYIENGRTRWYPLESVLEALRDTIKAGKIKAIRHDDTETSVEYHPWVQVPYTERGLEETLDVYDKLLEAIEKRIGGLSHTDNSTIGLVTEDDLYNANILDAFSRKFVLRARQPHFKYIAPGLQVINPTTFAENVFLTVFHDSQFDSHLEHRELAPPIPLFHSDQECYHPVAKTRRGYRPSFDYPFSTVERFPAGLYLNSVEHGFHLWDDESTLVLPYAIGSNGFAQKSDGTMYGDQAYGQMPEARDTPTGIYQPGHRPFGPAHRPLLKDILEHWLMMVDKGHWKIGPDGVKGGIEEWKKADRRRTWELYVLPARW</sequence>
<evidence type="ECO:0000313" key="3">
    <source>
        <dbReference type="Proteomes" id="UP000244855"/>
    </source>
</evidence>
<protein>
    <recommendedName>
        <fullName evidence="4">Glycosyltransferase family 71 protein</fullName>
    </recommendedName>
</protein>
<organism evidence="2 3">
    <name type="scientific">Periconia macrospinosa</name>
    <dbReference type="NCBI Taxonomy" id="97972"/>
    <lineage>
        <taxon>Eukaryota</taxon>
        <taxon>Fungi</taxon>
        <taxon>Dikarya</taxon>
        <taxon>Ascomycota</taxon>
        <taxon>Pezizomycotina</taxon>
        <taxon>Dothideomycetes</taxon>
        <taxon>Pleosporomycetidae</taxon>
        <taxon>Pleosporales</taxon>
        <taxon>Massarineae</taxon>
        <taxon>Periconiaceae</taxon>
        <taxon>Periconia</taxon>
    </lineage>
</organism>
<name>A0A2V1DSG8_9PLEO</name>
<dbReference type="EMBL" id="KZ805362">
    <property type="protein sequence ID" value="PVI01097.1"/>
    <property type="molecule type" value="Genomic_DNA"/>
</dbReference>
<keyword evidence="1" id="KW-0732">Signal</keyword>
<proteinExistence type="predicted"/>
<accession>A0A2V1DSG8</accession>
<evidence type="ECO:0000313" key="2">
    <source>
        <dbReference type="EMBL" id="PVI01097.1"/>
    </source>
</evidence>
<dbReference type="AlphaFoldDB" id="A0A2V1DSG8"/>
<dbReference type="OrthoDB" id="3029470at2759"/>
<reference evidence="2 3" key="1">
    <citation type="journal article" date="2018" name="Sci. Rep.">
        <title>Comparative genomics provides insights into the lifestyle and reveals functional heterogeneity of dark septate endophytic fungi.</title>
        <authorList>
            <person name="Knapp D.G."/>
            <person name="Nemeth J.B."/>
            <person name="Barry K."/>
            <person name="Hainaut M."/>
            <person name="Henrissat B."/>
            <person name="Johnson J."/>
            <person name="Kuo A."/>
            <person name="Lim J.H.P."/>
            <person name="Lipzen A."/>
            <person name="Nolan M."/>
            <person name="Ohm R.A."/>
            <person name="Tamas L."/>
            <person name="Grigoriev I.V."/>
            <person name="Spatafora J.W."/>
            <person name="Nagy L.G."/>
            <person name="Kovacs G.M."/>
        </authorList>
    </citation>
    <scope>NUCLEOTIDE SEQUENCE [LARGE SCALE GENOMIC DNA]</scope>
    <source>
        <strain evidence="2 3">DSE2036</strain>
    </source>
</reference>
<evidence type="ECO:0000256" key="1">
    <source>
        <dbReference type="SAM" id="SignalP"/>
    </source>
</evidence>
<feature type="chain" id="PRO_5015869053" description="Glycosyltransferase family 71 protein" evidence="1">
    <location>
        <begin position="23"/>
        <end position="483"/>
    </location>
</feature>